<keyword evidence="4" id="KW-1185">Reference proteome</keyword>
<name>A0A6A5YHI5_9PLEO</name>
<evidence type="ECO:0000256" key="2">
    <source>
        <dbReference type="SAM" id="MobiDB-lite"/>
    </source>
</evidence>
<organism evidence="3 4">
    <name type="scientific">Lophiotrema nucula</name>
    <dbReference type="NCBI Taxonomy" id="690887"/>
    <lineage>
        <taxon>Eukaryota</taxon>
        <taxon>Fungi</taxon>
        <taxon>Dikarya</taxon>
        <taxon>Ascomycota</taxon>
        <taxon>Pezizomycotina</taxon>
        <taxon>Dothideomycetes</taxon>
        <taxon>Pleosporomycetidae</taxon>
        <taxon>Pleosporales</taxon>
        <taxon>Lophiotremataceae</taxon>
        <taxon>Lophiotrema</taxon>
    </lineage>
</organism>
<accession>A0A6A5YHI5</accession>
<evidence type="ECO:0000313" key="4">
    <source>
        <dbReference type="Proteomes" id="UP000799770"/>
    </source>
</evidence>
<gene>
    <name evidence="3" type="ORF">BDV96DRAFT_655271</name>
</gene>
<feature type="region of interest" description="Disordered" evidence="2">
    <location>
        <begin position="351"/>
        <end position="379"/>
    </location>
</feature>
<dbReference type="OrthoDB" id="5314201at2759"/>
<dbReference type="AlphaFoldDB" id="A0A6A5YHI5"/>
<proteinExistence type="predicted"/>
<sequence>MEDEAAAHHLLNVIEERELNVDLDSVLAAFEDESTKKDLAAWVNEHLNEETLLTKEELELYETLKRKGLLQQFEDDDVPLRPVLDHELASAIDSLQSSTAAIEEQCRVLEAQKDALSKLKALDKPNLSVEHMRNERRRRENQEKARLDIAVEDVSTSITEQLTDTQKDLDAEKTALKTYMTERLASDDKILTALPAIVSKVVTEPEVSEDEKLIEQWCKAIVSFRTAEVKARVDAVYIESLNKPVPENLKDTPENELRERKEALQAELETLHTEITSVADMVVEHEIGKPMNDIKERKERDKVHARTAWLKYILSTLDFMSKRLNTIASHTKDVDEFQQALTHIGEAALQRMPGPHADTSSPTRKRATSGPRSAFSPALKLKPTKSLDLPPAIADALRHAGVSFNVDSIESLQETLINTQVERETKLSEHYVSSTTSTQEILAARLGKADLDVRAIFDALYLHTPFKEVHLVNPKLEEQMKATEKELENADRSLLELESSEMNFGKLALKGFR</sequence>
<protein>
    <submittedName>
        <fullName evidence="3">Uncharacterized protein</fullName>
    </submittedName>
</protein>
<reference evidence="3" key="1">
    <citation type="journal article" date="2020" name="Stud. Mycol.">
        <title>101 Dothideomycetes genomes: a test case for predicting lifestyles and emergence of pathogens.</title>
        <authorList>
            <person name="Haridas S."/>
            <person name="Albert R."/>
            <person name="Binder M."/>
            <person name="Bloem J."/>
            <person name="Labutti K."/>
            <person name="Salamov A."/>
            <person name="Andreopoulos B."/>
            <person name="Baker S."/>
            <person name="Barry K."/>
            <person name="Bills G."/>
            <person name="Bluhm B."/>
            <person name="Cannon C."/>
            <person name="Castanera R."/>
            <person name="Culley D."/>
            <person name="Daum C."/>
            <person name="Ezra D."/>
            <person name="Gonzalez J."/>
            <person name="Henrissat B."/>
            <person name="Kuo A."/>
            <person name="Liang C."/>
            <person name="Lipzen A."/>
            <person name="Lutzoni F."/>
            <person name="Magnuson J."/>
            <person name="Mondo S."/>
            <person name="Nolan M."/>
            <person name="Ohm R."/>
            <person name="Pangilinan J."/>
            <person name="Park H.-J."/>
            <person name="Ramirez L."/>
            <person name="Alfaro M."/>
            <person name="Sun H."/>
            <person name="Tritt A."/>
            <person name="Yoshinaga Y."/>
            <person name="Zwiers L.-H."/>
            <person name="Turgeon B."/>
            <person name="Goodwin S."/>
            <person name="Spatafora J."/>
            <person name="Crous P."/>
            <person name="Grigoriev I."/>
        </authorList>
    </citation>
    <scope>NUCLEOTIDE SEQUENCE</scope>
    <source>
        <strain evidence="3">CBS 627.86</strain>
    </source>
</reference>
<evidence type="ECO:0000313" key="3">
    <source>
        <dbReference type="EMBL" id="KAF2105797.1"/>
    </source>
</evidence>
<dbReference type="Proteomes" id="UP000799770">
    <property type="component" value="Unassembled WGS sequence"/>
</dbReference>
<evidence type="ECO:0000256" key="1">
    <source>
        <dbReference type="SAM" id="Coils"/>
    </source>
</evidence>
<feature type="coiled-coil region" evidence="1">
    <location>
        <begin position="473"/>
        <end position="500"/>
    </location>
</feature>
<dbReference type="EMBL" id="ML977371">
    <property type="protein sequence ID" value="KAF2105797.1"/>
    <property type="molecule type" value="Genomic_DNA"/>
</dbReference>
<keyword evidence="1" id="KW-0175">Coiled coil</keyword>